<accession>A0A6I8SRB9</accession>
<organism evidence="11">
    <name type="scientific">Xenopus tropicalis</name>
    <name type="common">Western clawed frog</name>
    <name type="synonym">Silurana tropicalis</name>
    <dbReference type="NCBI Taxonomy" id="8364"/>
    <lineage>
        <taxon>Eukaryota</taxon>
        <taxon>Metazoa</taxon>
        <taxon>Chordata</taxon>
        <taxon>Craniata</taxon>
        <taxon>Vertebrata</taxon>
        <taxon>Euteleostomi</taxon>
        <taxon>Amphibia</taxon>
        <taxon>Batrachia</taxon>
        <taxon>Anura</taxon>
        <taxon>Pipoidea</taxon>
        <taxon>Pipidae</taxon>
        <taxon>Xenopodinae</taxon>
        <taxon>Xenopus</taxon>
        <taxon>Silurana</taxon>
    </lineage>
</organism>
<dbReference type="GO" id="GO:0030154">
    <property type="term" value="P:cell differentiation"/>
    <property type="evidence" value="ECO:0007669"/>
    <property type="project" value="UniProtKB-KW"/>
</dbReference>
<name>A0A6I8SRB9_XENTR</name>
<feature type="region of interest" description="Disordered" evidence="8">
    <location>
        <begin position="405"/>
        <end position="525"/>
    </location>
</feature>
<evidence type="ECO:0000313" key="11">
    <source>
        <dbReference type="Ensembl" id="ENSXETP00000095679"/>
    </source>
</evidence>
<dbReference type="GeneTree" id="ENSGT00940000153438"/>
<dbReference type="InterPro" id="IPR041637">
    <property type="entry name" value="Caprin-1_dimer"/>
</dbReference>
<evidence type="ECO:0000259" key="9">
    <source>
        <dbReference type="Pfam" id="PF12287"/>
    </source>
</evidence>
<dbReference type="PANTHER" id="PTHR22922:SF3">
    <property type="entry name" value="CAPRIN-1"/>
    <property type="match status" value="1"/>
</dbReference>
<dbReference type="Bgee" id="ENSXETG00000003985">
    <property type="expression patterns" value="Expressed in 2-cell stage embryo and 17 other cell types or tissues"/>
</dbReference>
<feature type="region of interest" description="Disordered" evidence="8">
    <location>
        <begin position="234"/>
        <end position="266"/>
    </location>
</feature>
<feature type="region of interest" description="Disordered" evidence="8">
    <location>
        <begin position="1"/>
        <end position="20"/>
    </location>
</feature>
<evidence type="ECO:0000256" key="7">
    <source>
        <dbReference type="SAM" id="Coils"/>
    </source>
</evidence>
<feature type="domain" description="Cytoplasmic activation/proliferation-associated protein-1 C term" evidence="9">
    <location>
        <begin position="294"/>
        <end position="349"/>
    </location>
</feature>
<protein>
    <submittedName>
        <fullName evidence="11">Cell cycle associated protein 1</fullName>
    </submittedName>
</protein>
<gene>
    <name evidence="11" type="primary">caprin1</name>
</gene>
<evidence type="ECO:0000256" key="4">
    <source>
        <dbReference type="ARBA" id="ARBA00022782"/>
    </source>
</evidence>
<dbReference type="InterPro" id="IPR028816">
    <property type="entry name" value="Caprin"/>
</dbReference>
<dbReference type="Ensembl" id="ENSXETT00000087799">
    <property type="protein sequence ID" value="ENSXETP00000095679"/>
    <property type="gene ID" value="ENSXETG00000003985"/>
</dbReference>
<keyword evidence="4" id="KW-0221">Differentiation</keyword>
<evidence type="ECO:0000256" key="3">
    <source>
        <dbReference type="ARBA" id="ARBA00022490"/>
    </source>
</evidence>
<evidence type="ECO:0000256" key="8">
    <source>
        <dbReference type="SAM" id="MobiDB-lite"/>
    </source>
</evidence>
<feature type="compositionally biased region" description="Polar residues" evidence="8">
    <location>
        <begin position="339"/>
        <end position="354"/>
    </location>
</feature>
<feature type="compositionally biased region" description="Polar residues" evidence="8">
    <location>
        <begin position="405"/>
        <end position="437"/>
    </location>
</feature>
<feature type="region of interest" description="Disordered" evidence="8">
    <location>
        <begin position="317"/>
        <end position="365"/>
    </location>
</feature>
<reference evidence="11" key="1">
    <citation type="journal article" date="2010" name="Science">
        <title>The genome of the Western clawed frog Xenopus tropicalis.</title>
        <authorList>
            <person name="Hellsten U."/>
            <person name="Harland R.M."/>
            <person name="Gilchrist M.J."/>
            <person name="Hendrix D."/>
            <person name="Jurka J."/>
            <person name="Kapitonov V."/>
            <person name="Ovcharenko I."/>
            <person name="Putnam N.H."/>
            <person name="Shu S."/>
            <person name="Taher L."/>
            <person name="Blitz I.L."/>
            <person name="Blumberg B."/>
            <person name="Dichmann D.S."/>
            <person name="Dubchak I."/>
            <person name="Amaya E."/>
            <person name="Detter J.C."/>
            <person name="Fletcher R."/>
            <person name="Gerhard D.S."/>
            <person name="Goodstein D."/>
            <person name="Graves T."/>
            <person name="Grigoriev I.V."/>
            <person name="Grimwood J."/>
            <person name="Kawashima T."/>
            <person name="Lindquist E."/>
            <person name="Lucas S.M."/>
            <person name="Mead P.E."/>
            <person name="Mitros T."/>
            <person name="Ogino H."/>
            <person name="Ohta Y."/>
            <person name="Poliakov A.V."/>
            <person name="Pollet N."/>
            <person name="Robert J."/>
            <person name="Salamov A."/>
            <person name="Sater A.K."/>
            <person name="Schmutz J."/>
            <person name="Terry A."/>
            <person name="Vize P.D."/>
            <person name="Warren W.C."/>
            <person name="Wells D."/>
            <person name="Wills A."/>
            <person name="Wilson R.K."/>
            <person name="Zimmerman L.B."/>
            <person name="Zorn A.M."/>
            <person name="Grainger R."/>
            <person name="Grammer T."/>
            <person name="Khokha M.K."/>
            <person name="Richardson P.M."/>
            <person name="Rokhsar D.S."/>
        </authorList>
    </citation>
    <scope>NUCLEOTIDE SEQUENCE [LARGE SCALE GENOMIC DNA]</scope>
    <source>
        <strain evidence="11">Nigerian</strain>
    </source>
</reference>
<keyword evidence="3" id="KW-0963">Cytoplasm</keyword>
<feature type="compositionally biased region" description="Low complexity" evidence="8">
    <location>
        <begin position="499"/>
        <end position="515"/>
    </location>
</feature>
<evidence type="ECO:0000256" key="1">
    <source>
        <dbReference type="ARBA" id="ARBA00004496"/>
    </source>
</evidence>
<keyword evidence="7" id="KW-0175">Coiled coil</keyword>
<feature type="domain" description="Caprin-1 dimerization" evidence="10">
    <location>
        <begin position="106"/>
        <end position="221"/>
    </location>
</feature>
<dbReference type="Pfam" id="PF18293">
    <property type="entry name" value="Caprin-1_dimer"/>
    <property type="match status" value="1"/>
</dbReference>
<proteinExistence type="inferred from homology"/>
<dbReference type="GO" id="GO:0017148">
    <property type="term" value="P:negative regulation of translation"/>
    <property type="evidence" value="ECO:0007669"/>
    <property type="project" value="UniProtKB-KW"/>
</dbReference>
<feature type="compositionally biased region" description="Polar residues" evidence="8">
    <location>
        <begin position="458"/>
        <end position="490"/>
    </location>
</feature>
<dbReference type="PANTHER" id="PTHR22922">
    <property type="entry name" value="GPI-ANCHORED PROTEIN P137"/>
    <property type="match status" value="1"/>
</dbReference>
<evidence type="ECO:0000256" key="5">
    <source>
        <dbReference type="ARBA" id="ARBA00022884"/>
    </source>
</evidence>
<feature type="coiled-coil region" evidence="7">
    <location>
        <begin position="35"/>
        <end position="103"/>
    </location>
</feature>
<keyword evidence="6" id="KW-0652">Protein synthesis inhibitor</keyword>
<feature type="compositionally biased region" description="Acidic residues" evidence="8">
    <location>
        <begin position="246"/>
        <end position="266"/>
    </location>
</feature>
<feature type="domain" description="Cytoplasmic activation/proliferation-associated protein-1 C term" evidence="9">
    <location>
        <begin position="351"/>
        <end position="500"/>
    </location>
</feature>
<evidence type="ECO:0000256" key="6">
    <source>
        <dbReference type="ARBA" id="ARBA00023193"/>
    </source>
</evidence>
<evidence type="ECO:0000256" key="2">
    <source>
        <dbReference type="ARBA" id="ARBA00007950"/>
    </source>
</evidence>
<dbReference type="Pfam" id="PF12287">
    <property type="entry name" value="Caprin-1_C"/>
    <property type="match status" value="2"/>
</dbReference>
<comment type="subcellular location">
    <subcellularLocation>
        <location evidence="1">Cytoplasm</location>
    </subcellularLocation>
</comment>
<comment type="similarity">
    <text evidence="2">Belongs to the caprin family.</text>
</comment>
<dbReference type="GO" id="GO:0005737">
    <property type="term" value="C:cytoplasm"/>
    <property type="evidence" value="ECO:0007669"/>
    <property type="project" value="UniProtKB-SubCell"/>
</dbReference>
<evidence type="ECO:0000259" key="10">
    <source>
        <dbReference type="Pfam" id="PF18293"/>
    </source>
</evidence>
<dbReference type="GO" id="GO:0003723">
    <property type="term" value="F:RNA binding"/>
    <property type="evidence" value="ECO:0007669"/>
    <property type="project" value="UniProtKB-KW"/>
</dbReference>
<dbReference type="Xenbase" id="XB-GENE-942720">
    <property type="gene designation" value="caprin1"/>
</dbReference>
<sequence length="525" mass="59115">MPSATSSKAVPGSSDAAPGTCNMQSEAMKQILGIIDKKLRNLEKKKGKLDDYQDRLNKGERLNQDQMDAVTKHQEVVISMEFARELQRNFMALGQDIQKTTKKAARREQLMREEAEQKRLKTVLEFQFALDKLGDEEVRNDLKQGLNGVPVVSEEELTLLDEFYKLVDPDRDTSVRLSDQYEQASIHLWDVLDSKEKAVCGTTYKNLKDLLERILQSGYFDSAQNHQNGLCEEEEPLAAPPPAEEQAPELEPEPVEEYTEPSEVESTEFVNRQFMTEAQYSGSEKEQVDEWTVETVEDSMLEFESQAMDPAIVSAQPMNPSQSMDLPQMLCPPVHSEPRQSQPSQVPDTTQVFNMNAPVPPVNEPETLKQNQYQASYNQTFPGQPHQVEQTELQPEQLQPVVNTYHATSDQSHQAPSGHQQPAQQNTGFPRNSQPFYNNRGMARGGQRGGYDGYRTAFPNTPNSGYPQAQFNAPRDYSNNYQRDGYQQNFKRGAGQGGPRVAPRGRGGPARPSRGMPQMSPQQVN</sequence>
<dbReference type="InterPro" id="IPR022070">
    <property type="entry name" value="Caprin-1_C"/>
</dbReference>
<dbReference type="AlphaFoldDB" id="A0A6I8SRB9"/>
<reference evidence="11" key="2">
    <citation type="submission" date="2020-05" db="UniProtKB">
        <authorList>
            <consortium name="Ensembl"/>
        </authorList>
    </citation>
    <scope>IDENTIFICATION</scope>
</reference>
<keyword evidence="5" id="KW-0694">RNA-binding</keyword>
<feature type="compositionally biased region" description="Gly residues" evidence="8">
    <location>
        <begin position="443"/>
        <end position="452"/>
    </location>
</feature>